<dbReference type="Pfam" id="PF03351">
    <property type="entry name" value="DOMON"/>
    <property type="match status" value="1"/>
</dbReference>
<keyword evidence="2" id="KW-0732">Signal</keyword>
<evidence type="ECO:0000259" key="3">
    <source>
        <dbReference type="PROSITE" id="PS50836"/>
    </source>
</evidence>
<evidence type="ECO:0000256" key="2">
    <source>
        <dbReference type="SAM" id="SignalP"/>
    </source>
</evidence>
<dbReference type="CDD" id="cd09628">
    <property type="entry name" value="DOMON_SDR_2_like"/>
    <property type="match status" value="1"/>
</dbReference>
<feature type="signal peptide" evidence="2">
    <location>
        <begin position="1"/>
        <end position="24"/>
    </location>
</feature>
<dbReference type="GO" id="GO:0099072">
    <property type="term" value="P:regulation of postsynaptic membrane neurotransmitter receptor levels"/>
    <property type="evidence" value="ECO:0007669"/>
    <property type="project" value="TreeGrafter"/>
</dbReference>
<proteinExistence type="predicted"/>
<dbReference type="RefSeq" id="XP_034255149.1">
    <property type="nucleotide sequence ID" value="XM_034399258.1"/>
</dbReference>
<evidence type="ECO:0000256" key="1">
    <source>
        <dbReference type="SAM" id="MobiDB-lite"/>
    </source>
</evidence>
<feature type="region of interest" description="Disordered" evidence="1">
    <location>
        <begin position="220"/>
        <end position="240"/>
    </location>
</feature>
<feature type="compositionally biased region" description="Basic and acidic residues" evidence="1">
    <location>
        <begin position="221"/>
        <end position="230"/>
    </location>
</feature>
<protein>
    <submittedName>
        <fullName evidence="5">Ferric-chelate reductase 1 homolog</fullName>
    </submittedName>
</protein>
<feature type="domain" description="DOMON" evidence="3">
    <location>
        <begin position="59"/>
        <end position="190"/>
    </location>
</feature>
<accession>A0A6P9ACR6</accession>
<dbReference type="Proteomes" id="UP000515158">
    <property type="component" value="Unplaced"/>
</dbReference>
<dbReference type="InterPro" id="IPR005018">
    <property type="entry name" value="DOMON_domain"/>
</dbReference>
<dbReference type="KEGG" id="tpal:117653523"/>
<dbReference type="GO" id="GO:1900449">
    <property type="term" value="P:regulation of glutamate receptor signaling pathway"/>
    <property type="evidence" value="ECO:0007669"/>
    <property type="project" value="InterPro"/>
</dbReference>
<evidence type="ECO:0000313" key="4">
    <source>
        <dbReference type="Proteomes" id="UP000515158"/>
    </source>
</evidence>
<reference evidence="5" key="1">
    <citation type="submission" date="2025-08" db="UniProtKB">
        <authorList>
            <consortium name="RefSeq"/>
        </authorList>
    </citation>
    <scope>IDENTIFICATION</scope>
    <source>
        <tissue evidence="5">Total insect</tissue>
    </source>
</reference>
<dbReference type="GeneID" id="117653523"/>
<organism evidence="5">
    <name type="scientific">Thrips palmi</name>
    <name type="common">Melon thrips</name>
    <dbReference type="NCBI Taxonomy" id="161013"/>
    <lineage>
        <taxon>Eukaryota</taxon>
        <taxon>Metazoa</taxon>
        <taxon>Ecdysozoa</taxon>
        <taxon>Arthropoda</taxon>
        <taxon>Hexapoda</taxon>
        <taxon>Insecta</taxon>
        <taxon>Pterygota</taxon>
        <taxon>Neoptera</taxon>
        <taxon>Paraneoptera</taxon>
        <taxon>Thysanoptera</taxon>
        <taxon>Terebrantia</taxon>
        <taxon>Thripoidea</taxon>
        <taxon>Thripidae</taxon>
        <taxon>Thrips</taxon>
    </lineage>
</organism>
<name>A0A6P9ACR6_THRPL</name>
<dbReference type="InParanoid" id="A0A6P9ACR6"/>
<gene>
    <name evidence="5" type="primary">LOC117653523</name>
</gene>
<evidence type="ECO:0000313" key="5">
    <source>
        <dbReference type="RefSeq" id="XP_034255149.1"/>
    </source>
</evidence>
<dbReference type="AlphaFoldDB" id="A0A6P9ACR6"/>
<dbReference type="PANTHER" id="PTHR46902">
    <property type="entry name" value="DOMON DOMAIN-CONTAINING PROTEIN FRRS1L"/>
    <property type="match status" value="1"/>
</dbReference>
<dbReference type="PANTHER" id="PTHR46902:SF1">
    <property type="entry name" value="DOMON DOMAIN-CONTAINING PROTEIN FRRS1L"/>
    <property type="match status" value="1"/>
</dbReference>
<dbReference type="InterPro" id="IPR042789">
    <property type="entry name" value="FRRS1L"/>
</dbReference>
<sequence>MEGVCVTFLAVAILAVTTLPVARSATVRADASDYVALDGCGASPDRLCLAYPDNCIASHTCTLMATVRPDPAAAANKYLFEMAAQYSGYVAVALSESDLMGVDSVVECIQDPADHTVKLYQSLNKALNTTTGKRGNKRLPAEEQTGVTLAAGKVQNGVIRCSFSRDTVTTVRGKKYDLAKETWYLQAAAGNRLNADTSMHHHTEWVATGSAVSLGTAGLVKDSHGSRRDPPNNNGGGQPPSASAAVLALVAVLCAVRAL</sequence>
<feature type="chain" id="PRO_5027656312" evidence="2">
    <location>
        <begin position="25"/>
        <end position="259"/>
    </location>
</feature>
<dbReference type="OrthoDB" id="6372137at2759"/>
<dbReference type="PROSITE" id="PS50836">
    <property type="entry name" value="DOMON"/>
    <property type="match status" value="1"/>
</dbReference>
<keyword evidence="4" id="KW-1185">Reference proteome</keyword>